<dbReference type="RefSeq" id="WP_126954017.1">
    <property type="nucleotide sequence ID" value="NZ_RZGR01000015.1"/>
</dbReference>
<comment type="caution">
    <text evidence="1">The sequence shown here is derived from an EMBL/GenBank/DDBJ whole genome shotgun (WGS) entry which is preliminary data.</text>
</comment>
<reference evidence="1 2" key="1">
    <citation type="submission" date="2018-12" db="EMBL/GenBank/DDBJ databases">
        <title>Legionella sp,whole genome shotgun sequence.</title>
        <authorList>
            <person name="Wu H."/>
        </authorList>
    </citation>
    <scope>NUCLEOTIDE SEQUENCE [LARGE SCALE GENOMIC DNA]</scope>
    <source>
        <strain evidence="2">km714</strain>
    </source>
</reference>
<evidence type="ECO:0000313" key="2">
    <source>
        <dbReference type="Proteomes" id="UP000288012"/>
    </source>
</evidence>
<protein>
    <submittedName>
        <fullName evidence="1">Uncharacterized protein</fullName>
    </submittedName>
</protein>
<dbReference type="Proteomes" id="UP000288012">
    <property type="component" value="Unassembled WGS sequence"/>
</dbReference>
<dbReference type="EMBL" id="RZGR01000015">
    <property type="protein sequence ID" value="RUQ88038.1"/>
    <property type="molecule type" value="Genomic_DNA"/>
</dbReference>
<accession>A0A3S0WRM7</accession>
<evidence type="ECO:0000313" key="1">
    <source>
        <dbReference type="EMBL" id="RUQ88038.1"/>
    </source>
</evidence>
<proteinExistence type="predicted"/>
<organism evidence="1 2">
    <name type="scientific">Legionella septentrionalis</name>
    <dbReference type="NCBI Taxonomy" id="2498109"/>
    <lineage>
        <taxon>Bacteria</taxon>
        <taxon>Pseudomonadati</taxon>
        <taxon>Pseudomonadota</taxon>
        <taxon>Gammaproteobacteria</taxon>
        <taxon>Legionellales</taxon>
        <taxon>Legionellaceae</taxon>
        <taxon>Legionella</taxon>
    </lineage>
</organism>
<name>A0A3S0WRM7_9GAMM</name>
<dbReference type="OrthoDB" id="9974131at2"/>
<dbReference type="AlphaFoldDB" id="A0A3S0WRM7"/>
<keyword evidence="2" id="KW-1185">Reference proteome</keyword>
<gene>
    <name evidence="1" type="ORF">EKM59_06200</name>
</gene>
<sequence>MNRELFDDEEEKDLIAEDEFVDPEEIIVDTVSSARKRWEELLEKRRLDEDLREVFEDLD</sequence>